<evidence type="ECO:0000256" key="8">
    <source>
        <dbReference type="RuleBase" id="RU000609"/>
    </source>
</evidence>
<dbReference type="InterPro" id="IPR036237">
    <property type="entry name" value="Xyl_isomerase-like_sf"/>
</dbReference>
<gene>
    <name evidence="9" type="ORF">MNOR_LOCUS11505</name>
</gene>
<dbReference type="GO" id="GO:0042732">
    <property type="term" value="P:D-xylose metabolic process"/>
    <property type="evidence" value="ECO:0007669"/>
    <property type="project" value="UniProtKB-KW"/>
</dbReference>
<dbReference type="HAMAP" id="MF_00455">
    <property type="entry name" value="Xylose_isom_A"/>
    <property type="match status" value="1"/>
</dbReference>
<dbReference type="PANTHER" id="PTHR48408">
    <property type="match status" value="1"/>
</dbReference>
<reference evidence="9 10" key="1">
    <citation type="submission" date="2024-05" db="EMBL/GenBank/DDBJ databases">
        <authorList>
            <person name="Wallberg A."/>
        </authorList>
    </citation>
    <scope>NUCLEOTIDE SEQUENCE [LARGE SCALE GENOMIC DNA]</scope>
</reference>
<dbReference type="SUPFAM" id="SSF51658">
    <property type="entry name" value="Xylose isomerase-like"/>
    <property type="match status" value="2"/>
</dbReference>
<accession>A0AAV2QH66</accession>
<evidence type="ECO:0000256" key="3">
    <source>
        <dbReference type="ARBA" id="ARBA00022629"/>
    </source>
</evidence>
<protein>
    <recommendedName>
        <fullName evidence="2 8">Xylose isomerase</fullName>
        <ecNumber evidence="2 8">5.3.1.5</ecNumber>
    </recommendedName>
</protein>
<evidence type="ECO:0000313" key="10">
    <source>
        <dbReference type="Proteomes" id="UP001497623"/>
    </source>
</evidence>
<dbReference type="AlphaFoldDB" id="A0AAV2QH66"/>
<evidence type="ECO:0000313" key="9">
    <source>
        <dbReference type="EMBL" id="CAL4081215.1"/>
    </source>
</evidence>
<dbReference type="EMBL" id="CAXKWB010006065">
    <property type="protein sequence ID" value="CAL4081215.1"/>
    <property type="molecule type" value="Genomic_DNA"/>
</dbReference>
<sequence>MNKYFPMVGRIEYRPEAGPEETCVFRHYNASETVHGRTMEEWLRFSPCYFNLFRYMGTDNQCGERTHQRPWDDGLNYNTKTRYPMAPDDIYGERAHCQPHVAQTQMHPLLNWEDGSRSIENYKRRMCAAFEFFSKLGVKYYSASDRDLAPEGNNLEETNRYLEEATAMACDLQRTTGIRPLYFSADLFSHPRYMNGAATNPDAHVFSHACAQVKRAMDVAKRLNAENFVFFNPRDGYQSPLQRQMYRDMTHLGHLYRMAVQYREKIGFRGQLMIQPKPYDPLRCQYESCSMSTMHILRHFGLERHFKLYIKPAWSRMMGRPYYHDVYMASAFNMLGMVDASDSLPGTYGSSDVSARDVHDAATVMKCVLEQGGFQSGGFTMGCHLRRESIEPRDMFHAMILSMDTFARALKIASKMITDGHYARNLQQRYVSYKAGIGERLDKGASSFEECEDYIRKYGEPIPQSSQHERFENMFNSYVYPSCPF</sequence>
<dbReference type="Proteomes" id="UP001497623">
    <property type="component" value="Unassembled WGS sequence"/>
</dbReference>
<dbReference type="GO" id="GO:0046872">
    <property type="term" value="F:metal ion binding"/>
    <property type="evidence" value="ECO:0007669"/>
    <property type="project" value="UniProtKB-KW"/>
</dbReference>
<evidence type="ECO:0000256" key="1">
    <source>
        <dbReference type="ARBA" id="ARBA00005765"/>
    </source>
</evidence>
<evidence type="ECO:0000256" key="7">
    <source>
        <dbReference type="ARBA" id="ARBA00033659"/>
    </source>
</evidence>
<dbReference type="EC" id="5.3.1.5" evidence="2 8"/>
<evidence type="ECO:0000256" key="4">
    <source>
        <dbReference type="ARBA" id="ARBA00022723"/>
    </source>
</evidence>
<keyword evidence="3 8" id="KW-0859">Xylose metabolism</keyword>
<dbReference type="Gene3D" id="3.20.20.150">
    <property type="entry name" value="Divalent-metal-dependent TIM barrel enzymes"/>
    <property type="match status" value="2"/>
</dbReference>
<dbReference type="GO" id="GO:0009045">
    <property type="term" value="F:xylose isomerase activity"/>
    <property type="evidence" value="ECO:0007669"/>
    <property type="project" value="UniProtKB-EC"/>
</dbReference>
<keyword evidence="6 8" id="KW-0119">Carbohydrate metabolism</keyword>
<name>A0AAV2QH66_MEGNR</name>
<comment type="catalytic activity">
    <reaction evidence="7 8">
        <text>alpha-D-xylose = alpha-D-xylulofuranose</text>
        <dbReference type="Rhea" id="RHEA:22816"/>
        <dbReference type="ChEBI" id="CHEBI:28518"/>
        <dbReference type="ChEBI" id="CHEBI:188998"/>
        <dbReference type="EC" id="5.3.1.5"/>
    </reaction>
</comment>
<dbReference type="InterPro" id="IPR001998">
    <property type="entry name" value="Xylose_isomerase"/>
</dbReference>
<proteinExistence type="inferred from homology"/>
<comment type="similarity">
    <text evidence="1 8">Belongs to the xylose isomerase family.</text>
</comment>
<evidence type="ECO:0000256" key="5">
    <source>
        <dbReference type="ARBA" id="ARBA00023235"/>
    </source>
</evidence>
<evidence type="ECO:0000256" key="2">
    <source>
        <dbReference type="ARBA" id="ARBA00011958"/>
    </source>
</evidence>
<keyword evidence="10" id="KW-1185">Reference proteome</keyword>
<dbReference type="PROSITE" id="PS51415">
    <property type="entry name" value="XYLOSE_ISOMERASE"/>
    <property type="match status" value="1"/>
</dbReference>
<dbReference type="PANTHER" id="PTHR48408:SF1">
    <property type="entry name" value="XYLOSE ISOMERASE"/>
    <property type="match status" value="1"/>
</dbReference>
<keyword evidence="5 8" id="KW-0413">Isomerase</keyword>
<keyword evidence="4 8" id="KW-0479">Metal-binding</keyword>
<comment type="caution">
    <text evidence="9">The sequence shown here is derived from an EMBL/GenBank/DDBJ whole genome shotgun (WGS) entry which is preliminary data.</text>
</comment>
<dbReference type="PRINTS" id="PR00688">
    <property type="entry name" value="XYLOSISMRASE"/>
</dbReference>
<evidence type="ECO:0000256" key="6">
    <source>
        <dbReference type="ARBA" id="ARBA00023277"/>
    </source>
</evidence>
<organism evidence="9 10">
    <name type="scientific">Meganyctiphanes norvegica</name>
    <name type="common">Northern krill</name>
    <name type="synonym">Thysanopoda norvegica</name>
    <dbReference type="NCBI Taxonomy" id="48144"/>
    <lineage>
        <taxon>Eukaryota</taxon>
        <taxon>Metazoa</taxon>
        <taxon>Ecdysozoa</taxon>
        <taxon>Arthropoda</taxon>
        <taxon>Crustacea</taxon>
        <taxon>Multicrustacea</taxon>
        <taxon>Malacostraca</taxon>
        <taxon>Eumalacostraca</taxon>
        <taxon>Eucarida</taxon>
        <taxon>Euphausiacea</taxon>
        <taxon>Euphausiidae</taxon>
        <taxon>Meganyctiphanes</taxon>
    </lineage>
</organism>